<dbReference type="EMBL" id="JAAALK010000080">
    <property type="protein sequence ID" value="KAG8092541.1"/>
    <property type="molecule type" value="Genomic_DNA"/>
</dbReference>
<dbReference type="AlphaFoldDB" id="A0A8J5WPJ0"/>
<reference evidence="2" key="2">
    <citation type="submission" date="2021-02" db="EMBL/GenBank/DDBJ databases">
        <authorList>
            <person name="Kimball J.A."/>
            <person name="Haas M.W."/>
            <person name="Macchietto M."/>
            <person name="Kono T."/>
            <person name="Duquette J."/>
            <person name="Shao M."/>
        </authorList>
    </citation>
    <scope>NUCLEOTIDE SEQUENCE</scope>
    <source>
        <tissue evidence="2">Fresh leaf tissue</tissue>
    </source>
</reference>
<name>A0A8J5WPJ0_ZIZPA</name>
<proteinExistence type="predicted"/>
<comment type="caution">
    <text evidence="2">The sequence shown here is derived from an EMBL/GenBank/DDBJ whole genome shotgun (WGS) entry which is preliminary data.</text>
</comment>
<accession>A0A8J5WPJ0</accession>
<evidence type="ECO:0000313" key="2">
    <source>
        <dbReference type="EMBL" id="KAG8092541.1"/>
    </source>
</evidence>
<dbReference type="Proteomes" id="UP000729402">
    <property type="component" value="Unassembled WGS sequence"/>
</dbReference>
<feature type="compositionally biased region" description="Low complexity" evidence="1">
    <location>
        <begin position="8"/>
        <end position="27"/>
    </location>
</feature>
<protein>
    <submittedName>
        <fullName evidence="2">Uncharacterized protein</fullName>
    </submittedName>
</protein>
<feature type="region of interest" description="Disordered" evidence="1">
    <location>
        <begin position="1"/>
        <end position="42"/>
    </location>
</feature>
<sequence length="98" mass="10582">MSRGEVMSSSPGDLDPLGLLSPQQSLGTSAPLLRSPGAPTARRGTTIKCVGWRGGIVQYTTPPIVEPTTWLLRAARRPHLQRRWPHVVAALPMLGTTF</sequence>
<evidence type="ECO:0000256" key="1">
    <source>
        <dbReference type="SAM" id="MobiDB-lite"/>
    </source>
</evidence>
<reference evidence="2" key="1">
    <citation type="journal article" date="2021" name="bioRxiv">
        <title>Whole Genome Assembly and Annotation of Northern Wild Rice, Zizania palustris L., Supports a Whole Genome Duplication in the Zizania Genus.</title>
        <authorList>
            <person name="Haas M."/>
            <person name="Kono T."/>
            <person name="Macchietto M."/>
            <person name="Millas R."/>
            <person name="McGilp L."/>
            <person name="Shao M."/>
            <person name="Duquette J."/>
            <person name="Hirsch C.N."/>
            <person name="Kimball J."/>
        </authorList>
    </citation>
    <scope>NUCLEOTIDE SEQUENCE</scope>
    <source>
        <tissue evidence="2">Fresh leaf tissue</tissue>
    </source>
</reference>
<gene>
    <name evidence="2" type="ORF">GUJ93_ZPchr0012g22218</name>
</gene>
<keyword evidence="3" id="KW-1185">Reference proteome</keyword>
<organism evidence="2 3">
    <name type="scientific">Zizania palustris</name>
    <name type="common">Northern wild rice</name>
    <dbReference type="NCBI Taxonomy" id="103762"/>
    <lineage>
        <taxon>Eukaryota</taxon>
        <taxon>Viridiplantae</taxon>
        <taxon>Streptophyta</taxon>
        <taxon>Embryophyta</taxon>
        <taxon>Tracheophyta</taxon>
        <taxon>Spermatophyta</taxon>
        <taxon>Magnoliopsida</taxon>
        <taxon>Liliopsida</taxon>
        <taxon>Poales</taxon>
        <taxon>Poaceae</taxon>
        <taxon>BOP clade</taxon>
        <taxon>Oryzoideae</taxon>
        <taxon>Oryzeae</taxon>
        <taxon>Zizaniinae</taxon>
        <taxon>Zizania</taxon>
    </lineage>
</organism>
<evidence type="ECO:0000313" key="3">
    <source>
        <dbReference type="Proteomes" id="UP000729402"/>
    </source>
</evidence>